<name>A0A2V1AQT7_9ASCO</name>
<dbReference type="EMBL" id="PKFO01000003">
    <property type="protein sequence ID" value="PVH20208.1"/>
    <property type="molecule type" value="Genomic_DNA"/>
</dbReference>
<dbReference type="OrthoDB" id="4024574at2759"/>
<dbReference type="VEuPathDB" id="FungiDB:CXQ85_001991"/>
<evidence type="ECO:0000313" key="1">
    <source>
        <dbReference type="EMBL" id="PVH20208.1"/>
    </source>
</evidence>
<protein>
    <submittedName>
        <fullName evidence="1">Uncharacterized protein</fullName>
    </submittedName>
</protein>
<organism evidence="1 2">
    <name type="scientific">Candidozyma haemuli</name>
    <dbReference type="NCBI Taxonomy" id="45357"/>
    <lineage>
        <taxon>Eukaryota</taxon>
        <taxon>Fungi</taxon>
        <taxon>Dikarya</taxon>
        <taxon>Ascomycota</taxon>
        <taxon>Saccharomycotina</taxon>
        <taxon>Pichiomycetes</taxon>
        <taxon>Metschnikowiaceae</taxon>
        <taxon>Candidozyma</taxon>
    </lineage>
</organism>
<dbReference type="Proteomes" id="UP000244309">
    <property type="component" value="Unassembled WGS sequence"/>
</dbReference>
<dbReference type="AlphaFoldDB" id="A0A2V1AQT7"/>
<sequence length="185" mass="20631">MPYAFVGALFQCNLTSTQKQEYIKNYNSGAEPPSIPCSSAVPVKPVVADDSSKGTFHWKSSPLSVSQSIPYLKTASPMDPRFGPKEASSWAQDVLVNEDYSFTDREVHRMSVASSKLAKYIHKLTTAPLVKLGNWFSFNGNNKKKQRLQEEARFAHYLSQLNRSSTLGHLQKIQSFWGASNKGPN</sequence>
<dbReference type="RefSeq" id="XP_025341148.1">
    <property type="nucleotide sequence ID" value="XM_025485683.1"/>
</dbReference>
<reference evidence="1 2" key="1">
    <citation type="submission" date="2017-12" db="EMBL/GenBank/DDBJ databases">
        <title>Genome Sequence of a Multidrug-Resistant Candida haemulonii Isolate from a Patient with Chronic Leg Ulcers in Israel.</title>
        <authorList>
            <person name="Chow N.A."/>
            <person name="Gade L."/>
            <person name="Batra D."/>
            <person name="Rowe L.A."/>
            <person name="Ben-Ami R."/>
            <person name="Loparev V.N."/>
            <person name="Litvintseva A.P."/>
        </authorList>
    </citation>
    <scope>NUCLEOTIDE SEQUENCE [LARGE SCALE GENOMIC DNA]</scope>
    <source>
        <strain evidence="1 2">B11899</strain>
    </source>
</reference>
<evidence type="ECO:0000313" key="2">
    <source>
        <dbReference type="Proteomes" id="UP000244309"/>
    </source>
</evidence>
<comment type="caution">
    <text evidence="1">The sequence shown here is derived from an EMBL/GenBank/DDBJ whole genome shotgun (WGS) entry which is preliminary data.</text>
</comment>
<dbReference type="GeneID" id="37007322"/>
<accession>A0A2V1AQT7</accession>
<keyword evidence="2" id="KW-1185">Reference proteome</keyword>
<gene>
    <name evidence="1" type="ORF">CXQ85_001991</name>
</gene>
<proteinExistence type="predicted"/>